<evidence type="ECO:0000313" key="2">
    <source>
        <dbReference type="EMBL" id="PMC81240.1"/>
    </source>
</evidence>
<dbReference type="AlphaFoldDB" id="A0A2N6UI10"/>
<protein>
    <submittedName>
        <fullName evidence="2">Uncharacterized protein</fullName>
    </submittedName>
</protein>
<reference evidence="2 3" key="1">
    <citation type="submission" date="2017-09" db="EMBL/GenBank/DDBJ databases">
        <title>Bacterial strain isolated from the female urinary microbiota.</title>
        <authorList>
            <person name="Thomas-White K."/>
            <person name="Kumar N."/>
            <person name="Forster S."/>
            <person name="Putonti C."/>
            <person name="Lawley T."/>
            <person name="Wolfe A.J."/>
        </authorList>
    </citation>
    <scope>NUCLEOTIDE SEQUENCE [LARGE SCALE GENOMIC DNA]</scope>
    <source>
        <strain evidence="2 3">UMB0204</strain>
    </source>
</reference>
<dbReference type="EMBL" id="PNHP01000004">
    <property type="protein sequence ID" value="PMC81240.1"/>
    <property type="molecule type" value="Genomic_DNA"/>
</dbReference>
<dbReference type="Proteomes" id="UP000235658">
    <property type="component" value="Unassembled WGS sequence"/>
</dbReference>
<keyword evidence="1" id="KW-0812">Transmembrane</keyword>
<sequence length="148" mass="17869">MKYFLLICLVVWIIFIKSIQKRISIKTMFLPIYYFICLGLFLILFLIIYKYSFTFLDFSIIFLMSFGFFLSLKSQGVTKNSIIIFEKIPNLPKFIKFKDIKNIKTIENSKYPKCRIWAYGNFYDIYFKNYESLDTFKKIIFENDNKSC</sequence>
<organism evidence="2 3">
    <name type="scientific">Anaerococcus hydrogenalis</name>
    <dbReference type="NCBI Taxonomy" id="33029"/>
    <lineage>
        <taxon>Bacteria</taxon>
        <taxon>Bacillati</taxon>
        <taxon>Bacillota</taxon>
        <taxon>Tissierellia</taxon>
        <taxon>Tissierellales</taxon>
        <taxon>Peptoniphilaceae</taxon>
        <taxon>Anaerococcus</taxon>
    </lineage>
</organism>
<name>A0A2N6UI10_9FIRM</name>
<evidence type="ECO:0000256" key="1">
    <source>
        <dbReference type="SAM" id="Phobius"/>
    </source>
</evidence>
<accession>A0A2N6UI10</accession>
<feature type="transmembrane region" description="Helical" evidence="1">
    <location>
        <begin position="55"/>
        <end position="72"/>
    </location>
</feature>
<keyword evidence="1" id="KW-1133">Transmembrane helix</keyword>
<comment type="caution">
    <text evidence="2">The sequence shown here is derived from an EMBL/GenBank/DDBJ whole genome shotgun (WGS) entry which is preliminary data.</text>
</comment>
<dbReference type="RefSeq" id="WP_004816033.1">
    <property type="nucleotide sequence ID" value="NZ_CAUPDS010000003.1"/>
</dbReference>
<dbReference type="GeneID" id="84578911"/>
<evidence type="ECO:0000313" key="3">
    <source>
        <dbReference type="Proteomes" id="UP000235658"/>
    </source>
</evidence>
<feature type="transmembrane region" description="Helical" evidence="1">
    <location>
        <begin position="31"/>
        <end position="48"/>
    </location>
</feature>
<keyword evidence="1" id="KW-0472">Membrane</keyword>
<gene>
    <name evidence="2" type="ORF">CJ192_06900</name>
</gene>
<proteinExistence type="predicted"/>